<dbReference type="AlphaFoldDB" id="A0A1X7TS59"/>
<dbReference type="PANTHER" id="PTHR16777">
    <property type="entry name" value="PROTEIN ECT2"/>
    <property type="match status" value="1"/>
</dbReference>
<dbReference type="CDD" id="cd01229">
    <property type="entry name" value="PH_Ect2"/>
    <property type="match status" value="1"/>
</dbReference>
<feature type="region of interest" description="Disordered" evidence="2">
    <location>
        <begin position="344"/>
        <end position="370"/>
    </location>
</feature>
<sequence>MRITSSLDPDSKNLRSYYEALSSCDHQFSRFHAFLKCNESKPECGRQTLSELLITPVQRIPRIILLLQDLLKRTDTGHIDYKQLEESVEKLKNVMEHINEDKRKTEKQMHMFELIRDIEDVPATVLSSHRWFISRHDVLELNISNNGKTNKPLSIALFLFSDSIEIAKIRSGHGFVAMKDSYKPYRHLEFLTYSNIRSVIDFTDSEDVVNGFGLLVHWSDDPQERLLTFKINGDSSIKTELINKISQMMCTSNCAPSPDMFVWKTSSDILHSMPKTGGSIGPIDTGTIKRAFTDSIKGMRRKVKRTISNRSNRRPFTPLSKNVDQLDTMDESFTDLDSTLNTSTLSVAPPFPPTPMRAPPTKRQALGYGHSFSSMDLTKLGSTGTL</sequence>
<dbReference type="GO" id="GO:2000431">
    <property type="term" value="P:regulation of cytokinesis, actomyosin contractile ring assembly"/>
    <property type="evidence" value="ECO:0007669"/>
    <property type="project" value="InterPro"/>
</dbReference>
<organism evidence="4">
    <name type="scientific">Amphimedon queenslandica</name>
    <name type="common">Sponge</name>
    <dbReference type="NCBI Taxonomy" id="400682"/>
    <lineage>
        <taxon>Eukaryota</taxon>
        <taxon>Metazoa</taxon>
        <taxon>Porifera</taxon>
        <taxon>Demospongiae</taxon>
        <taxon>Heteroscleromorpha</taxon>
        <taxon>Haplosclerida</taxon>
        <taxon>Niphatidae</taxon>
        <taxon>Amphimedon</taxon>
    </lineage>
</organism>
<dbReference type="GO" id="GO:0005938">
    <property type="term" value="C:cell cortex"/>
    <property type="evidence" value="ECO:0007669"/>
    <property type="project" value="TreeGrafter"/>
</dbReference>
<dbReference type="InterPro" id="IPR049395">
    <property type="entry name" value="ECT2_PH"/>
</dbReference>
<dbReference type="InterPro" id="IPR001331">
    <property type="entry name" value="GDS_CDC24_CS"/>
</dbReference>
<dbReference type="InParanoid" id="A0A1X7TS59"/>
<dbReference type="InterPro" id="IPR035899">
    <property type="entry name" value="DBL_dom_sf"/>
</dbReference>
<dbReference type="GO" id="GO:0005096">
    <property type="term" value="F:GTPase activator activity"/>
    <property type="evidence" value="ECO:0007669"/>
    <property type="project" value="InterPro"/>
</dbReference>
<accession>A0A1X7TS59</accession>
<protein>
    <recommendedName>
        <fullName evidence="3">DH domain-containing protein</fullName>
    </recommendedName>
</protein>
<dbReference type="GO" id="GO:0000281">
    <property type="term" value="P:mitotic cytokinesis"/>
    <property type="evidence" value="ECO:0007669"/>
    <property type="project" value="TreeGrafter"/>
</dbReference>
<feature type="domain" description="DH" evidence="3">
    <location>
        <begin position="1"/>
        <end position="101"/>
    </location>
</feature>
<dbReference type="InterPro" id="IPR000219">
    <property type="entry name" value="DH_dom"/>
</dbReference>
<dbReference type="Pfam" id="PF00621">
    <property type="entry name" value="RhoGEF"/>
    <property type="match status" value="1"/>
</dbReference>
<evidence type="ECO:0000256" key="1">
    <source>
        <dbReference type="SAM" id="Coils"/>
    </source>
</evidence>
<name>A0A1X7TS59_AMPQE</name>
<dbReference type="PROSITE" id="PS50010">
    <property type="entry name" value="DH_2"/>
    <property type="match status" value="1"/>
</dbReference>
<reference evidence="4" key="1">
    <citation type="submission" date="2017-05" db="UniProtKB">
        <authorList>
            <consortium name="EnsemblMetazoa"/>
        </authorList>
    </citation>
    <scope>IDENTIFICATION</scope>
</reference>
<dbReference type="OrthoDB" id="9997817at2759"/>
<dbReference type="STRING" id="400682.A0A1X7TS59"/>
<feature type="coiled-coil region" evidence="1">
    <location>
        <begin position="81"/>
        <end position="108"/>
    </location>
</feature>
<evidence type="ECO:0000256" key="2">
    <source>
        <dbReference type="SAM" id="MobiDB-lite"/>
    </source>
</evidence>
<dbReference type="EnsemblMetazoa" id="Aqu2.1.17788_001">
    <property type="protein sequence ID" value="Aqu2.1.17788_001"/>
    <property type="gene ID" value="Aqu2.1.17788"/>
</dbReference>
<evidence type="ECO:0000313" key="4">
    <source>
        <dbReference type="EnsemblMetazoa" id="Aqu2.1.17788_001"/>
    </source>
</evidence>
<dbReference type="PROSITE" id="PS00741">
    <property type="entry name" value="DH_1"/>
    <property type="match status" value="1"/>
</dbReference>
<proteinExistence type="predicted"/>
<keyword evidence="1" id="KW-0175">Coiled coil</keyword>
<dbReference type="GO" id="GO:0005634">
    <property type="term" value="C:nucleus"/>
    <property type="evidence" value="ECO:0007669"/>
    <property type="project" value="InterPro"/>
</dbReference>
<feature type="compositionally biased region" description="Pro residues" evidence="2">
    <location>
        <begin position="349"/>
        <end position="358"/>
    </location>
</feature>
<dbReference type="GO" id="GO:0035556">
    <property type="term" value="P:intracellular signal transduction"/>
    <property type="evidence" value="ECO:0007669"/>
    <property type="project" value="InterPro"/>
</dbReference>
<dbReference type="Pfam" id="PF21242">
    <property type="entry name" value="ECT2_PH"/>
    <property type="match status" value="1"/>
</dbReference>
<dbReference type="GO" id="GO:0005085">
    <property type="term" value="F:guanyl-nucleotide exchange factor activity"/>
    <property type="evidence" value="ECO:0007669"/>
    <property type="project" value="InterPro"/>
</dbReference>
<dbReference type="eggNOG" id="KOG3524">
    <property type="taxonomic scope" value="Eukaryota"/>
</dbReference>
<dbReference type="PANTHER" id="PTHR16777:SF2">
    <property type="entry name" value="PROTEIN ECT2"/>
    <property type="match status" value="1"/>
</dbReference>
<dbReference type="SUPFAM" id="SSF48065">
    <property type="entry name" value="DBL homology domain (DH-domain)"/>
    <property type="match status" value="1"/>
</dbReference>
<dbReference type="InterPro" id="IPR026817">
    <property type="entry name" value="Ect2"/>
</dbReference>
<dbReference type="Gene3D" id="1.20.900.10">
    <property type="entry name" value="Dbl homology (DH) domain"/>
    <property type="match status" value="1"/>
</dbReference>
<evidence type="ECO:0000259" key="3">
    <source>
        <dbReference type="PROSITE" id="PS50010"/>
    </source>
</evidence>